<organism evidence="2 3">
    <name type="scientific">Caproiciproducens galactitolivorans</name>
    <dbReference type="NCBI Taxonomy" id="642589"/>
    <lineage>
        <taxon>Bacteria</taxon>
        <taxon>Bacillati</taxon>
        <taxon>Bacillota</taxon>
        <taxon>Clostridia</taxon>
        <taxon>Eubacteriales</taxon>
        <taxon>Acutalibacteraceae</taxon>
        <taxon>Caproiciproducens</taxon>
    </lineage>
</organism>
<keyword evidence="3" id="KW-1185">Reference proteome</keyword>
<name>A0ABT4BX93_9FIRM</name>
<sequence>MTKREIRLLAVACTFIGIVLGFLIAPIKAGVSCGNNNTITNTENPRKNRK</sequence>
<protein>
    <submittedName>
        <fullName evidence="2">Uncharacterized protein</fullName>
    </submittedName>
</protein>
<gene>
    <name evidence="2" type="ORF">OUY18_11825</name>
</gene>
<evidence type="ECO:0000256" key="1">
    <source>
        <dbReference type="SAM" id="MobiDB-lite"/>
    </source>
</evidence>
<proteinExistence type="predicted"/>
<dbReference type="EMBL" id="JAPOHA010000013">
    <property type="protein sequence ID" value="MCY1714940.1"/>
    <property type="molecule type" value="Genomic_DNA"/>
</dbReference>
<evidence type="ECO:0000313" key="2">
    <source>
        <dbReference type="EMBL" id="MCY1714940.1"/>
    </source>
</evidence>
<accession>A0ABT4BX93</accession>
<dbReference type="Proteomes" id="UP001082703">
    <property type="component" value="Unassembled WGS sequence"/>
</dbReference>
<feature type="region of interest" description="Disordered" evidence="1">
    <location>
        <begin position="31"/>
        <end position="50"/>
    </location>
</feature>
<evidence type="ECO:0000313" key="3">
    <source>
        <dbReference type="Proteomes" id="UP001082703"/>
    </source>
</evidence>
<comment type="caution">
    <text evidence="2">The sequence shown here is derived from an EMBL/GenBank/DDBJ whole genome shotgun (WGS) entry which is preliminary data.</text>
</comment>
<dbReference type="RefSeq" id="WP_268059000.1">
    <property type="nucleotide sequence ID" value="NZ_JAPOHA010000013.1"/>
</dbReference>
<reference evidence="2 3" key="1">
    <citation type="submission" date="2022-11" db="EMBL/GenBank/DDBJ databases">
        <authorList>
            <person name="Caiyu Z."/>
        </authorList>
    </citation>
    <scope>NUCLEOTIDE SEQUENCE [LARGE SCALE GENOMIC DNA]</scope>
    <source>
        <strain evidence="2 3">YR-4</strain>
    </source>
</reference>
<feature type="compositionally biased region" description="Polar residues" evidence="1">
    <location>
        <begin position="33"/>
        <end position="43"/>
    </location>
</feature>